<organism evidence="1">
    <name type="scientific">Lentimicrobium saccharophilum</name>
    <dbReference type="NCBI Taxonomy" id="1678841"/>
    <lineage>
        <taxon>Bacteria</taxon>
        <taxon>Pseudomonadati</taxon>
        <taxon>Bacteroidota</taxon>
        <taxon>Bacteroidia</taxon>
        <taxon>Bacteroidales</taxon>
        <taxon>Lentimicrobiaceae</taxon>
        <taxon>Lentimicrobium</taxon>
    </lineage>
</organism>
<dbReference type="EMBL" id="DF968182">
    <property type="protein sequence ID" value="GAP43379.1"/>
    <property type="molecule type" value="Genomic_DNA"/>
</dbReference>
<reference evidence="1" key="1">
    <citation type="journal article" date="2015" name="Genome Announc.">
        <title>Draft Genome Sequence of Bacteroidales Strain TBC1, a Novel Isolate from a Methanogenic Wastewater Treatment System.</title>
        <authorList>
            <person name="Tourlousse D.M."/>
            <person name="Matsuura N."/>
            <person name="Sun L."/>
            <person name="Toyonaga M."/>
            <person name="Kuroda K."/>
            <person name="Ohashi A."/>
            <person name="Cruz R."/>
            <person name="Yamaguchi T."/>
            <person name="Sekiguchi Y."/>
        </authorList>
    </citation>
    <scope>NUCLEOTIDE SEQUENCE [LARGE SCALE GENOMIC DNA]</scope>
    <source>
        <strain evidence="1">TBC1</strain>
    </source>
</reference>
<accession>A0A0S7C399</accession>
<gene>
    <name evidence="1" type="ORF">TBC1_111532</name>
</gene>
<dbReference type="RefSeq" id="WP_062040361.1">
    <property type="nucleotide sequence ID" value="NZ_DF968182.1"/>
</dbReference>
<evidence type="ECO:0008006" key="3">
    <source>
        <dbReference type="Google" id="ProtNLM"/>
    </source>
</evidence>
<name>A0A0S7C399_9BACT</name>
<sequence length="126" mass="14195">MSKLNELKKSILADGVIDEQEVKQLREVLYADGVIDKEEAEFLFELNDAVSGKENHPNWETLFVDAITSFLLEDETSPGVVDEEEAKWLLAKIQGDGKLDKIELTLLNNLKAKSKQLPQSLLNLLK</sequence>
<evidence type="ECO:0000313" key="2">
    <source>
        <dbReference type="Proteomes" id="UP000053091"/>
    </source>
</evidence>
<dbReference type="OrthoDB" id="7628592at2"/>
<dbReference type="Proteomes" id="UP000053091">
    <property type="component" value="Unassembled WGS sequence"/>
</dbReference>
<dbReference type="AlphaFoldDB" id="A0A0S7C399"/>
<evidence type="ECO:0000313" key="1">
    <source>
        <dbReference type="EMBL" id="GAP43379.1"/>
    </source>
</evidence>
<proteinExistence type="predicted"/>
<dbReference type="STRING" id="1678841.TBC1_111532"/>
<keyword evidence="2" id="KW-1185">Reference proteome</keyword>
<protein>
    <recommendedName>
        <fullName evidence="3">Tellurite resistance protein TerB</fullName>
    </recommendedName>
</protein>
<dbReference type="PATRIC" id="fig|1678841.3.peg.1712"/>